<sequence length="552" mass="64568">GCQGLEMRIQPVESRRRQSLGCFDGHFFNGLLKDRAMPARRRSTAHTGSQAGGRARMLPQGSEWTFDALRQYDAALARLAERHRLDLYPHQIEIITAEQMLDAYASIGMPVLYHHWSFGKHYLAHAKQYQRGQMGLAYEIVINANPCIAYLMEENTLTMQALVIAHAAYGHNAFFKGNHLFRTWTQADAIIDYLVFARNFIAECEERHGVAAVEALLDACHALMNVGVDRYRHPAKLSLEKERQRQREREAYLQQQVNELWRTLPQVRGRQASPQPPRFPEEPEENLLYFIEKHAPLLEPWQREVVRIVRKVAQYFYPQRQTQVMNEGWATWWHHHLLHGLYEEGLVGDGFMLEALHIHTNVVTQRPYHHPHYDGLNPYALGYALWSDIYRICTAPTEEDREWFPDWAGSDWQEAFDFAMRNFKDESFIAQYLSPKVMRDFRLFAAVDDDSQPRVRIEAIHNEQGYRRLRHWLAQQYDLGVREPDIQVWNVDTRGNRTLTLRHQMRDRHPLADSAEAVLRHVAALWGFPVRLESVDDKGQVRQTREHAPQRA</sequence>
<dbReference type="InterPro" id="IPR057270">
    <property type="entry name" value="Ycgb-like"/>
</dbReference>
<accession>A0A4R6TU40</accession>
<feature type="domain" description="SpoVR protein-like N-terminal" evidence="1">
    <location>
        <begin position="63"/>
        <end position="480"/>
    </location>
</feature>
<dbReference type="PANTHER" id="PTHR30029:SF2">
    <property type="entry name" value="STAGE V SPORULATION PROTEIN R"/>
    <property type="match status" value="1"/>
</dbReference>
<dbReference type="Proteomes" id="UP000295510">
    <property type="component" value="Unassembled WGS sequence"/>
</dbReference>
<organism evidence="3 4">
    <name type="scientific">Tepidicella xavieri</name>
    <dbReference type="NCBI Taxonomy" id="360241"/>
    <lineage>
        <taxon>Bacteria</taxon>
        <taxon>Pseudomonadati</taxon>
        <taxon>Pseudomonadota</taxon>
        <taxon>Betaproteobacteria</taxon>
        <taxon>Burkholderiales</taxon>
        <taxon>Tepidicella</taxon>
    </lineage>
</organism>
<dbReference type="InterPro" id="IPR007390">
    <property type="entry name" value="Spore_V_R"/>
</dbReference>
<evidence type="ECO:0000259" key="1">
    <source>
        <dbReference type="Pfam" id="PF04293"/>
    </source>
</evidence>
<dbReference type="NCBIfam" id="NF008737">
    <property type="entry name" value="PRK11767.1"/>
    <property type="match status" value="1"/>
</dbReference>
<evidence type="ECO:0000259" key="2">
    <source>
        <dbReference type="Pfam" id="PF24755"/>
    </source>
</evidence>
<feature type="domain" description="SpoVR-like C-terminal" evidence="2">
    <location>
        <begin position="484"/>
        <end position="537"/>
    </location>
</feature>
<evidence type="ECO:0000313" key="3">
    <source>
        <dbReference type="EMBL" id="TDQ37220.1"/>
    </source>
</evidence>
<dbReference type="EMBL" id="SNYL01000028">
    <property type="protein sequence ID" value="TDQ37220.1"/>
    <property type="molecule type" value="Genomic_DNA"/>
</dbReference>
<feature type="non-terminal residue" evidence="3">
    <location>
        <position position="1"/>
    </location>
</feature>
<evidence type="ECO:0000313" key="4">
    <source>
        <dbReference type="Proteomes" id="UP000295510"/>
    </source>
</evidence>
<dbReference type="AlphaFoldDB" id="A0A4R6TU40"/>
<dbReference type="InterPro" id="IPR057008">
    <property type="entry name" value="SpoVR-like_C"/>
</dbReference>
<gene>
    <name evidence="3" type="ORF">DFR43_1287</name>
</gene>
<dbReference type="Pfam" id="PF24755">
    <property type="entry name" value="SpoVR_C"/>
    <property type="match status" value="1"/>
</dbReference>
<proteinExistence type="predicted"/>
<keyword evidence="4" id="KW-1185">Reference proteome</keyword>
<dbReference type="InterPro" id="IPR056174">
    <property type="entry name" value="SpoVR_N"/>
</dbReference>
<protein>
    <submittedName>
        <fullName evidence="3">Spore cortex formation protein SpoVR/YcgB (Stage V sporulation)</fullName>
    </submittedName>
</protein>
<name>A0A4R6TU40_9BURK</name>
<dbReference type="PANTHER" id="PTHR30029">
    <property type="entry name" value="STAGE V SPORULATION PROTEIN R"/>
    <property type="match status" value="1"/>
</dbReference>
<reference evidence="3 4" key="1">
    <citation type="submission" date="2019-03" db="EMBL/GenBank/DDBJ databases">
        <title>Genomic Encyclopedia of Type Strains, Phase IV (KMG-IV): sequencing the most valuable type-strain genomes for metagenomic binning, comparative biology and taxonomic classification.</title>
        <authorList>
            <person name="Goeker M."/>
        </authorList>
    </citation>
    <scope>NUCLEOTIDE SEQUENCE [LARGE SCALE GENOMIC DNA]</scope>
    <source>
        <strain evidence="3 4">DSM 19605</strain>
    </source>
</reference>
<comment type="caution">
    <text evidence="3">The sequence shown here is derived from an EMBL/GenBank/DDBJ whole genome shotgun (WGS) entry which is preliminary data.</text>
</comment>
<dbReference type="Pfam" id="PF04293">
    <property type="entry name" value="SpoVR"/>
    <property type="match status" value="1"/>
</dbReference>